<protein>
    <submittedName>
        <fullName evidence="1">Uncharacterized protein</fullName>
    </submittedName>
</protein>
<evidence type="ECO:0000313" key="1">
    <source>
        <dbReference type="EMBL" id="CZR58401.1"/>
    </source>
</evidence>
<sequence length="140" mass="15023">MAFTPPAFTAHSPAGYHIANFDAFISSDLKALVSNDPDLQVNYLATHHKLTHQQQRLGDGRSSLSCCSSDVVEEQELSGICSRTCVNVLNGGSDKLFGKDADKMSGAQAERLSGAGTGFTVRKATPEEEAQGFKLVYLKN</sequence>
<dbReference type="EMBL" id="FJOG01000012">
    <property type="protein sequence ID" value="CZR58401.1"/>
    <property type="molecule type" value="Genomic_DNA"/>
</dbReference>
<dbReference type="Proteomes" id="UP000184330">
    <property type="component" value="Unassembled WGS sequence"/>
</dbReference>
<accession>A0A1L7X056</accession>
<gene>
    <name evidence="1" type="ORF">PAC_08293</name>
</gene>
<dbReference type="AlphaFoldDB" id="A0A1L7X056"/>
<organism evidence="1 2">
    <name type="scientific">Phialocephala subalpina</name>
    <dbReference type="NCBI Taxonomy" id="576137"/>
    <lineage>
        <taxon>Eukaryota</taxon>
        <taxon>Fungi</taxon>
        <taxon>Dikarya</taxon>
        <taxon>Ascomycota</taxon>
        <taxon>Pezizomycotina</taxon>
        <taxon>Leotiomycetes</taxon>
        <taxon>Helotiales</taxon>
        <taxon>Mollisiaceae</taxon>
        <taxon>Phialocephala</taxon>
        <taxon>Phialocephala fortinii species complex</taxon>
    </lineage>
</organism>
<evidence type="ECO:0000313" key="2">
    <source>
        <dbReference type="Proteomes" id="UP000184330"/>
    </source>
</evidence>
<proteinExistence type="predicted"/>
<reference evidence="1 2" key="1">
    <citation type="submission" date="2016-03" db="EMBL/GenBank/DDBJ databases">
        <authorList>
            <person name="Ploux O."/>
        </authorList>
    </citation>
    <scope>NUCLEOTIDE SEQUENCE [LARGE SCALE GENOMIC DNA]</scope>
    <source>
        <strain evidence="1 2">UAMH 11012</strain>
    </source>
</reference>
<name>A0A1L7X056_9HELO</name>
<keyword evidence="2" id="KW-1185">Reference proteome</keyword>